<dbReference type="RefSeq" id="WP_007019036.1">
    <property type="nucleotide sequence ID" value="NZ_CH724120.1"/>
</dbReference>
<dbReference type="Pfam" id="PF12895">
    <property type="entry name" value="ANAPC3"/>
    <property type="match status" value="1"/>
</dbReference>
<keyword evidence="1" id="KW-0732">Signal</keyword>
<dbReference type="SUPFAM" id="SSF48452">
    <property type="entry name" value="TPR-like"/>
    <property type="match status" value="2"/>
</dbReference>
<gene>
    <name evidence="2" type="ORF">RED65_03520</name>
</gene>
<evidence type="ECO:0000313" key="2">
    <source>
        <dbReference type="EMBL" id="EAT12076.1"/>
    </source>
</evidence>
<dbReference type="PANTHER" id="PTHR12558">
    <property type="entry name" value="CELL DIVISION CYCLE 16,23,27"/>
    <property type="match status" value="1"/>
</dbReference>
<dbReference type="SMART" id="SM00028">
    <property type="entry name" value="TPR"/>
    <property type="match status" value="5"/>
</dbReference>
<dbReference type="OrthoDB" id="6397696at2"/>
<name>Q1N1H4_9GAMM</name>
<proteinExistence type="predicted"/>
<dbReference type="PANTHER" id="PTHR12558:SF13">
    <property type="entry name" value="CELL DIVISION CYCLE PROTEIN 27 HOMOLOG"/>
    <property type="match status" value="1"/>
</dbReference>
<dbReference type="InterPro" id="IPR019734">
    <property type="entry name" value="TPR_rpt"/>
</dbReference>
<feature type="chain" id="PRO_5004194504" description="TPR domain protein" evidence="1">
    <location>
        <begin position="22"/>
        <end position="434"/>
    </location>
</feature>
<dbReference type="Pfam" id="PF13181">
    <property type="entry name" value="TPR_8"/>
    <property type="match status" value="1"/>
</dbReference>
<sequence length="434" mass="50036">MKFSLITIMLLALLAYGVTSVAPLTVQKTFAAEEEKKKRKVRRAQTMRPMIFKKLDQARQLSDEKQYDEALEYLEDMKDIRRNSYEQAMTWNMVAYVQFNRDNYDGAISAYSKVLETKNLPESLEQTTLYSIAKLYLIKEDYTKAISALNNWFEVVEKPGPEAYILRAQMNYQLENYNQALPDVKKAIAIVQKQGKKPRESWLLVERAVYYQNKDYVSMERSLKDLITWYPKPQYWMQLGAVYNELGKSGKELSVMETAYDQGLFEKESHIVSFAQAMLTQDVPYKAAQVLIKGIKDGVVEENGKNLSLLGDALMIAKEYDEAIKVMTQAAGETQEGKDFYKLAQIHTERQEWKLALENVNKALQDEEFKYEDDALILKGLVQFNLEDLEAAKITFEKAKAFEDVKKSAKQWLGYIDGEQKRREYMASGGLVAP</sequence>
<feature type="signal peptide" evidence="1">
    <location>
        <begin position="1"/>
        <end position="21"/>
    </location>
</feature>
<reference evidence="2 3" key="1">
    <citation type="submission" date="2006-03" db="EMBL/GenBank/DDBJ databases">
        <authorList>
            <person name="Pinhassi J."/>
            <person name="Pedros-Alio C."/>
            <person name="Ferriera S."/>
            <person name="Johnson J."/>
            <person name="Kravitz S."/>
            <person name="Halpern A."/>
            <person name="Remington K."/>
            <person name="Beeson K."/>
            <person name="Tran B."/>
            <person name="Rogers Y.-H."/>
            <person name="Friedman R."/>
            <person name="Venter J.C."/>
        </authorList>
    </citation>
    <scope>NUCLEOTIDE SEQUENCE [LARGE SCALE GENOMIC DNA]</scope>
    <source>
        <strain evidence="2 3">RED65</strain>
    </source>
</reference>
<evidence type="ECO:0000256" key="1">
    <source>
        <dbReference type="SAM" id="SignalP"/>
    </source>
</evidence>
<organism evidence="2 3">
    <name type="scientific">Bermanella marisrubri</name>
    <dbReference type="NCBI Taxonomy" id="207949"/>
    <lineage>
        <taxon>Bacteria</taxon>
        <taxon>Pseudomonadati</taxon>
        <taxon>Pseudomonadota</taxon>
        <taxon>Gammaproteobacteria</taxon>
        <taxon>Oceanospirillales</taxon>
        <taxon>Oceanospirillaceae</taxon>
        <taxon>Bermanella</taxon>
    </lineage>
</organism>
<evidence type="ECO:0008006" key="4">
    <source>
        <dbReference type="Google" id="ProtNLM"/>
    </source>
</evidence>
<comment type="caution">
    <text evidence="2">The sequence shown here is derived from an EMBL/GenBank/DDBJ whole genome shotgun (WGS) entry which is preliminary data.</text>
</comment>
<dbReference type="HOGENOM" id="CLU_038151_0_1_6"/>
<evidence type="ECO:0000313" key="3">
    <source>
        <dbReference type="Proteomes" id="UP000004263"/>
    </source>
</evidence>
<protein>
    <recommendedName>
        <fullName evidence="4">TPR domain protein</fullName>
    </recommendedName>
</protein>
<keyword evidence="3" id="KW-1185">Reference proteome</keyword>
<accession>Q1N1H4</accession>
<dbReference type="Gene3D" id="1.25.40.10">
    <property type="entry name" value="Tetratricopeptide repeat domain"/>
    <property type="match status" value="3"/>
</dbReference>
<dbReference type="Proteomes" id="UP000004263">
    <property type="component" value="Unassembled WGS sequence"/>
</dbReference>
<dbReference type="EMBL" id="AAQH01000010">
    <property type="protein sequence ID" value="EAT12076.1"/>
    <property type="molecule type" value="Genomic_DNA"/>
</dbReference>
<dbReference type="STRING" id="207949.RED65_03520"/>
<dbReference type="InterPro" id="IPR011990">
    <property type="entry name" value="TPR-like_helical_dom_sf"/>
</dbReference>
<dbReference type="AlphaFoldDB" id="Q1N1H4"/>